<gene>
    <name evidence="2" type="primary">WBGene00280841</name>
</gene>
<dbReference type="AlphaFoldDB" id="A0A2A6D1I1"/>
<proteinExistence type="predicted"/>
<accession>A0A2A6D1I1</accession>
<evidence type="ECO:0000313" key="3">
    <source>
        <dbReference type="Proteomes" id="UP000005239"/>
    </source>
</evidence>
<dbReference type="EnsemblMetazoa" id="PPA42472.1">
    <property type="protein sequence ID" value="PPA42472.1"/>
    <property type="gene ID" value="WBGene00280841"/>
</dbReference>
<evidence type="ECO:0000313" key="2">
    <source>
        <dbReference type="EnsemblMetazoa" id="PPA42472.1"/>
    </source>
</evidence>
<organism evidence="2 3">
    <name type="scientific">Pristionchus pacificus</name>
    <name type="common">Parasitic nematode worm</name>
    <dbReference type="NCBI Taxonomy" id="54126"/>
    <lineage>
        <taxon>Eukaryota</taxon>
        <taxon>Metazoa</taxon>
        <taxon>Ecdysozoa</taxon>
        <taxon>Nematoda</taxon>
        <taxon>Chromadorea</taxon>
        <taxon>Rhabditida</taxon>
        <taxon>Rhabditina</taxon>
        <taxon>Diplogasteromorpha</taxon>
        <taxon>Diplogasteroidea</taxon>
        <taxon>Neodiplogasteridae</taxon>
        <taxon>Pristionchus</taxon>
    </lineage>
</organism>
<reference evidence="2" key="2">
    <citation type="submission" date="2022-06" db="UniProtKB">
        <authorList>
            <consortium name="EnsemblMetazoa"/>
        </authorList>
    </citation>
    <scope>IDENTIFICATION</scope>
    <source>
        <strain evidence="2">PS312</strain>
    </source>
</reference>
<protein>
    <submittedName>
        <fullName evidence="2">Uncharacterized protein</fullName>
    </submittedName>
</protein>
<keyword evidence="3" id="KW-1185">Reference proteome</keyword>
<accession>A0A8R1UYV2</accession>
<reference evidence="3" key="1">
    <citation type="journal article" date="2008" name="Nat. Genet.">
        <title>The Pristionchus pacificus genome provides a unique perspective on nematode lifestyle and parasitism.</title>
        <authorList>
            <person name="Dieterich C."/>
            <person name="Clifton S.W."/>
            <person name="Schuster L.N."/>
            <person name="Chinwalla A."/>
            <person name="Delehaunty K."/>
            <person name="Dinkelacker I."/>
            <person name="Fulton L."/>
            <person name="Fulton R."/>
            <person name="Godfrey J."/>
            <person name="Minx P."/>
            <person name="Mitreva M."/>
            <person name="Roeseler W."/>
            <person name="Tian H."/>
            <person name="Witte H."/>
            <person name="Yang S.P."/>
            <person name="Wilson R.K."/>
            <person name="Sommer R.J."/>
        </authorList>
    </citation>
    <scope>NUCLEOTIDE SEQUENCE [LARGE SCALE GENOMIC DNA]</scope>
    <source>
        <strain evidence="3">PS312</strain>
    </source>
</reference>
<dbReference type="Proteomes" id="UP000005239">
    <property type="component" value="Unassembled WGS sequence"/>
</dbReference>
<name>A0A2A6D1I1_PRIPA</name>
<feature type="region of interest" description="Disordered" evidence="1">
    <location>
        <begin position="13"/>
        <end position="38"/>
    </location>
</feature>
<sequence>MLDDHPDFVVYDKNGHDASELTDNSTSLPSMQLNMSRKQHDHSKMGHAVFEGAIPFAQTAENPSMILSCIVVVLLCFVMEATKWSRTNSEESRKINRRSNSSRNQFVVFVSF</sequence>
<feature type="compositionally biased region" description="Polar residues" evidence="1">
    <location>
        <begin position="21"/>
        <end position="36"/>
    </location>
</feature>
<dbReference type="OrthoDB" id="161814at2759"/>
<evidence type="ECO:0000256" key="1">
    <source>
        <dbReference type="SAM" id="MobiDB-lite"/>
    </source>
</evidence>